<accession>A0AAD6HWZ6</accession>
<dbReference type="Proteomes" id="UP001215712">
    <property type="component" value="Unassembled WGS sequence"/>
</dbReference>
<sequence length="118" mass="13764">MNGKNTIPPTIRQYLPSMSNIIINEQDIASRCAELSRTLLKEPPSPTAYHLVDTGIIRVVRPEVANGSCWLDRRRYKMHASDWKNYEDGRDSELWKDMGAFISVMCTERWWLDQEKGY</sequence>
<keyword evidence="2" id="KW-1185">Reference proteome</keyword>
<name>A0AAD6HWZ6_9EURO</name>
<dbReference type="EMBL" id="JAQJAN010000001">
    <property type="protein sequence ID" value="KAJ5740583.1"/>
    <property type="molecule type" value="Genomic_DNA"/>
</dbReference>
<proteinExistence type="predicted"/>
<reference evidence="1" key="2">
    <citation type="submission" date="2023-01" db="EMBL/GenBank/DDBJ databases">
        <authorList>
            <person name="Petersen C."/>
        </authorList>
    </citation>
    <scope>NUCLEOTIDE SEQUENCE</scope>
    <source>
        <strain evidence="1">IBT 17514</strain>
    </source>
</reference>
<protein>
    <submittedName>
        <fullName evidence="1">Uncharacterized protein</fullName>
    </submittedName>
</protein>
<reference evidence="1" key="1">
    <citation type="journal article" date="2023" name="IMA Fungus">
        <title>Comparative genomic study of the Penicillium genus elucidates a diverse pangenome and 15 lateral gene transfer events.</title>
        <authorList>
            <person name="Petersen C."/>
            <person name="Sorensen T."/>
            <person name="Nielsen M.R."/>
            <person name="Sondergaard T.E."/>
            <person name="Sorensen J.L."/>
            <person name="Fitzpatrick D.A."/>
            <person name="Frisvad J.C."/>
            <person name="Nielsen K.L."/>
        </authorList>
    </citation>
    <scope>NUCLEOTIDE SEQUENCE</scope>
    <source>
        <strain evidence="1">IBT 17514</strain>
    </source>
</reference>
<organism evidence="1 2">
    <name type="scientific">Penicillium malachiteum</name>
    <dbReference type="NCBI Taxonomy" id="1324776"/>
    <lineage>
        <taxon>Eukaryota</taxon>
        <taxon>Fungi</taxon>
        <taxon>Dikarya</taxon>
        <taxon>Ascomycota</taxon>
        <taxon>Pezizomycotina</taxon>
        <taxon>Eurotiomycetes</taxon>
        <taxon>Eurotiomycetidae</taxon>
        <taxon>Eurotiales</taxon>
        <taxon>Aspergillaceae</taxon>
        <taxon>Penicillium</taxon>
    </lineage>
</organism>
<dbReference type="AlphaFoldDB" id="A0AAD6HWZ6"/>
<gene>
    <name evidence="1" type="ORF">N7493_000455</name>
</gene>
<comment type="caution">
    <text evidence="1">The sequence shown here is derived from an EMBL/GenBank/DDBJ whole genome shotgun (WGS) entry which is preliminary data.</text>
</comment>
<evidence type="ECO:0000313" key="1">
    <source>
        <dbReference type="EMBL" id="KAJ5740583.1"/>
    </source>
</evidence>
<evidence type="ECO:0000313" key="2">
    <source>
        <dbReference type="Proteomes" id="UP001215712"/>
    </source>
</evidence>